<protein>
    <submittedName>
        <fullName evidence="6">ELMO/CED-12 family protein</fullName>
    </submittedName>
</protein>
<comment type="caution">
    <text evidence="6">The sequence shown here is derived from an EMBL/GenBank/DDBJ whole genome shotgun (WGS) entry which is preliminary data.</text>
</comment>
<evidence type="ECO:0000313" key="7">
    <source>
        <dbReference type="Proteomes" id="UP000242877"/>
    </source>
</evidence>
<dbReference type="Pfam" id="PF16457">
    <property type="entry name" value="PH_12"/>
    <property type="match status" value="1"/>
</dbReference>
<dbReference type="OrthoDB" id="4201633at2759"/>
<evidence type="ECO:0000256" key="3">
    <source>
        <dbReference type="ARBA" id="ARBA00023036"/>
    </source>
</evidence>
<keyword evidence="3" id="KW-0729">SH3-binding</keyword>
<sequence>MEGVNISDLVEKLGSEQDAVRKMAVFKLQTNIGDPSFAEMFIIEGGLSKLKDLVLHSTGNTLAYSLTSYSNLLEVDKGWESVEEDLVERIVELIVTHPLVNILRGAMSILVSIVAHTHTSDAEVQHFGLQGLQPALRLYPQFLEMIVSKLSSGDHALCGNALQLINSLARDSLTRSQEGEWHDLFKQIQDLGVITAVYNLMQGTAIQDLAQPLLDYQSLTKVLLQKWRNMPVEVENAEHRRILKSLNAASYPKDHPPKSANSSCDELRPRNPEKWRRLGFSTENPHWDFEEVGFLGMVDFMDYVRNNADEFQRLLMEQTRHPSNKHCPIARASLAITWILYDFYEIGKADIDDARNGYLYEARSNFEKYFTPLLLHWSRLHVAGLHAFFRLWKATGAEQDDFHRITDLVQVLIETVLGEATRATSIQDVEEEMANYEYTRLRELQMELLELNYEEVRGDHLSHIKEELRAEAVQFVKEQRIRCLLQGNWFPTEERPGRATPASTHTHNGHGFKAYRYAQLSHNRRYLHYGDFDTINNARAPSLESLPHRIDLHSVSSVVSNISATKDDHSDSTIKSLCHNAVSNIKITINGHVSKAHGQQQTSPKSKDAQEETVLLVLYPQSHSIASEWLDGLLMLLDQQHITAETEKLMNAISDFGVKIRMLNVKYDTATLMSEPPEVPSREGLDDNYFYDIVGGV</sequence>
<evidence type="ECO:0000259" key="5">
    <source>
        <dbReference type="PROSITE" id="PS51335"/>
    </source>
</evidence>
<dbReference type="VEuPathDB" id="FungiDB:AAP_04970"/>
<dbReference type="Proteomes" id="UP000242877">
    <property type="component" value="Unassembled WGS sequence"/>
</dbReference>
<comment type="function">
    <text evidence="4">Involved in cytoskeletal rearrangements required for phagocytosis of apoptotic cells and cell motility. Acts in association with DOCK1 and CRK. Was initially proposed to be required in complex with DOCK1 to activate Rac Rho small GTPases. May enhance the guanine nucleotide exchange factor (GEF) activity of DOCK1.</text>
</comment>
<dbReference type="InterPro" id="IPR006816">
    <property type="entry name" value="ELMO_dom"/>
</dbReference>
<dbReference type="GO" id="GO:0017124">
    <property type="term" value="F:SH3 domain binding"/>
    <property type="evidence" value="ECO:0007669"/>
    <property type="project" value="UniProtKB-KW"/>
</dbReference>
<evidence type="ECO:0000256" key="1">
    <source>
        <dbReference type="ARBA" id="ARBA00022703"/>
    </source>
</evidence>
<dbReference type="PANTHER" id="PTHR12771:SF56">
    <property type="entry name" value="CED-12"/>
    <property type="match status" value="1"/>
</dbReference>
<keyword evidence="1" id="KW-0053">Apoptosis</keyword>
<dbReference type="GO" id="GO:0007015">
    <property type="term" value="P:actin filament organization"/>
    <property type="evidence" value="ECO:0007669"/>
    <property type="project" value="TreeGrafter"/>
</dbReference>
<dbReference type="InterPro" id="IPR024574">
    <property type="entry name" value="ELMO_ARM"/>
</dbReference>
<dbReference type="InterPro" id="IPR011989">
    <property type="entry name" value="ARM-like"/>
</dbReference>
<organism evidence="6 7">
    <name type="scientific">Ascosphaera apis ARSEF 7405</name>
    <dbReference type="NCBI Taxonomy" id="392613"/>
    <lineage>
        <taxon>Eukaryota</taxon>
        <taxon>Fungi</taxon>
        <taxon>Dikarya</taxon>
        <taxon>Ascomycota</taxon>
        <taxon>Pezizomycotina</taxon>
        <taxon>Eurotiomycetes</taxon>
        <taxon>Eurotiomycetidae</taxon>
        <taxon>Onygenales</taxon>
        <taxon>Ascosphaeraceae</taxon>
        <taxon>Ascosphaera</taxon>
    </lineage>
</organism>
<dbReference type="Gene3D" id="1.25.10.10">
    <property type="entry name" value="Leucine-rich Repeat Variant"/>
    <property type="match status" value="1"/>
</dbReference>
<keyword evidence="7" id="KW-1185">Reference proteome</keyword>
<dbReference type="InterPro" id="IPR050868">
    <property type="entry name" value="ELMO_domain-containing"/>
</dbReference>
<dbReference type="InterPro" id="IPR001849">
    <property type="entry name" value="PH_domain"/>
</dbReference>
<dbReference type="Pfam" id="PF04727">
    <property type="entry name" value="ELMO_CED12"/>
    <property type="match status" value="1"/>
</dbReference>
<dbReference type="InterPro" id="IPR016024">
    <property type="entry name" value="ARM-type_fold"/>
</dbReference>
<dbReference type="Gene3D" id="2.30.29.30">
    <property type="entry name" value="Pleckstrin-homology domain (PH domain)/Phosphotyrosine-binding domain (PTB)"/>
    <property type="match status" value="1"/>
</dbReference>
<evidence type="ECO:0000256" key="2">
    <source>
        <dbReference type="ARBA" id="ARBA00022907"/>
    </source>
</evidence>
<dbReference type="PROSITE" id="PS51335">
    <property type="entry name" value="ELMO"/>
    <property type="match status" value="1"/>
</dbReference>
<evidence type="ECO:0000256" key="4">
    <source>
        <dbReference type="ARBA" id="ARBA00024863"/>
    </source>
</evidence>
<dbReference type="PANTHER" id="PTHR12771">
    <property type="entry name" value="ENGULFMENT AND CELL MOTILITY"/>
    <property type="match status" value="1"/>
</dbReference>
<evidence type="ECO:0000313" key="6">
    <source>
        <dbReference type="EMBL" id="KZZ88398.1"/>
    </source>
</evidence>
<dbReference type="GO" id="GO:0006915">
    <property type="term" value="P:apoptotic process"/>
    <property type="evidence" value="ECO:0007669"/>
    <property type="project" value="UniProtKB-KW"/>
</dbReference>
<dbReference type="AlphaFoldDB" id="A0A167W4R6"/>
<gene>
    <name evidence="6" type="ORF">AAP_04970</name>
</gene>
<name>A0A167W4R6_9EURO</name>
<accession>A0A167W4R6</accession>
<dbReference type="Pfam" id="PF11841">
    <property type="entry name" value="ELMO_ARM"/>
    <property type="match status" value="1"/>
</dbReference>
<dbReference type="EMBL" id="AZGZ01000026">
    <property type="protein sequence ID" value="KZZ88398.1"/>
    <property type="molecule type" value="Genomic_DNA"/>
</dbReference>
<reference evidence="6 7" key="1">
    <citation type="journal article" date="2016" name="Genome Biol. Evol.">
        <title>Divergent and convergent evolution of fungal pathogenicity.</title>
        <authorList>
            <person name="Shang Y."/>
            <person name="Xiao G."/>
            <person name="Zheng P."/>
            <person name="Cen K."/>
            <person name="Zhan S."/>
            <person name="Wang C."/>
        </authorList>
    </citation>
    <scope>NUCLEOTIDE SEQUENCE [LARGE SCALE GENOMIC DNA]</scope>
    <source>
        <strain evidence="6 7">ARSEF 7405</strain>
    </source>
</reference>
<proteinExistence type="predicted"/>
<keyword evidence="2" id="KW-0581">Phagocytosis</keyword>
<dbReference type="InterPro" id="IPR011993">
    <property type="entry name" value="PH-like_dom_sf"/>
</dbReference>
<dbReference type="SUPFAM" id="SSF48371">
    <property type="entry name" value="ARM repeat"/>
    <property type="match status" value="1"/>
</dbReference>
<dbReference type="GO" id="GO:0005886">
    <property type="term" value="C:plasma membrane"/>
    <property type="evidence" value="ECO:0007669"/>
    <property type="project" value="TreeGrafter"/>
</dbReference>
<feature type="domain" description="ELMO" evidence="5">
    <location>
        <begin position="238"/>
        <end position="417"/>
    </location>
</feature>